<gene>
    <name evidence="2" type="ORF">CPLU01_13433</name>
</gene>
<protein>
    <submittedName>
        <fullName evidence="2">Uncharacterized protein</fullName>
    </submittedName>
</protein>
<keyword evidence="3" id="KW-1185">Reference proteome</keyword>
<comment type="caution">
    <text evidence="2">The sequence shown here is derived from an EMBL/GenBank/DDBJ whole genome shotgun (WGS) entry which is preliminary data.</text>
</comment>
<feature type="region of interest" description="Disordered" evidence="1">
    <location>
        <begin position="1"/>
        <end position="26"/>
    </location>
</feature>
<dbReference type="EMBL" id="WIGO01000309">
    <property type="protein sequence ID" value="KAF6817917.1"/>
    <property type="molecule type" value="Genomic_DNA"/>
</dbReference>
<dbReference type="Proteomes" id="UP000654918">
    <property type="component" value="Unassembled WGS sequence"/>
</dbReference>
<name>A0A8H6JRA3_9PEZI</name>
<proteinExistence type="predicted"/>
<reference evidence="2" key="1">
    <citation type="journal article" date="2020" name="Phytopathology">
        <title>Genome Sequence Resources of Colletotrichum truncatum, C. plurivorum, C. musicola, and C. sojae: Four Species Pathogenic to Soybean (Glycine max).</title>
        <authorList>
            <person name="Rogerio F."/>
            <person name="Boufleur T.R."/>
            <person name="Ciampi-Guillardi M."/>
            <person name="Sukno S.A."/>
            <person name="Thon M.R."/>
            <person name="Massola Junior N.S."/>
            <person name="Baroncelli R."/>
        </authorList>
    </citation>
    <scope>NUCLEOTIDE SEQUENCE</scope>
    <source>
        <strain evidence="2">LFN00145</strain>
    </source>
</reference>
<dbReference type="AlphaFoldDB" id="A0A8H6JRA3"/>
<evidence type="ECO:0000313" key="3">
    <source>
        <dbReference type="Proteomes" id="UP000654918"/>
    </source>
</evidence>
<evidence type="ECO:0000256" key="1">
    <source>
        <dbReference type="SAM" id="MobiDB-lite"/>
    </source>
</evidence>
<sequence length="126" mass="13263">MKSGRTTIKDDAIFTPPPEPPRQDLPVLEFRGNANLPIGGLLMPVDSASARHDLAGFLFRRKRLADVASLAPGPGDAEVGFRTHIHSNAAPETRAVGPGAFRKASAATAWSDNFAGARSVREGSCG</sequence>
<evidence type="ECO:0000313" key="2">
    <source>
        <dbReference type="EMBL" id="KAF6817917.1"/>
    </source>
</evidence>
<accession>A0A8H6JRA3</accession>
<organism evidence="2 3">
    <name type="scientific">Colletotrichum plurivorum</name>
    <dbReference type="NCBI Taxonomy" id="2175906"/>
    <lineage>
        <taxon>Eukaryota</taxon>
        <taxon>Fungi</taxon>
        <taxon>Dikarya</taxon>
        <taxon>Ascomycota</taxon>
        <taxon>Pezizomycotina</taxon>
        <taxon>Sordariomycetes</taxon>
        <taxon>Hypocreomycetidae</taxon>
        <taxon>Glomerellales</taxon>
        <taxon>Glomerellaceae</taxon>
        <taxon>Colletotrichum</taxon>
        <taxon>Colletotrichum orchidearum species complex</taxon>
    </lineage>
</organism>